<dbReference type="PROSITE" id="PS50927">
    <property type="entry name" value="BULB_LECTIN"/>
    <property type="match status" value="1"/>
</dbReference>
<dbReference type="PANTHER" id="PTHR32444:SF198">
    <property type="entry name" value="BULB-TYPE LECTIN DOMAIN-CONTAINING PROTEIN"/>
    <property type="match status" value="1"/>
</dbReference>
<dbReference type="EMBL" id="JBJUIK010000007">
    <property type="protein sequence ID" value="KAL3523366.1"/>
    <property type="molecule type" value="Genomic_DNA"/>
</dbReference>
<dbReference type="SMART" id="SM00108">
    <property type="entry name" value="B_lectin"/>
    <property type="match status" value="1"/>
</dbReference>
<evidence type="ECO:0000313" key="5">
    <source>
        <dbReference type="EMBL" id="KAL3523366.1"/>
    </source>
</evidence>
<dbReference type="Gene3D" id="2.90.10.10">
    <property type="entry name" value="Bulb-type lectin domain"/>
    <property type="match status" value="1"/>
</dbReference>
<evidence type="ECO:0000259" key="4">
    <source>
        <dbReference type="PROSITE" id="PS50927"/>
    </source>
</evidence>
<dbReference type="InterPro" id="IPR036426">
    <property type="entry name" value="Bulb-type_lectin_dom_sf"/>
</dbReference>
<comment type="caution">
    <text evidence="5">The sequence shown here is derived from an EMBL/GenBank/DDBJ whole genome shotgun (WGS) entry which is preliminary data.</text>
</comment>
<dbReference type="Pfam" id="PF01453">
    <property type="entry name" value="B_lectin"/>
    <property type="match status" value="1"/>
</dbReference>
<sequence length="223" mass="24995">TVTITHLLQDPETIVSSGQNFRLGIFSPANSSNHYVGIVYNILGTITIWMANRDEPLKDSSGIVTISEDCNLVILNGQKQVIRSSNVSNFVANSSAQLSDTGNLVLTDNSDESAMWESFQIPTDSLVSKMRLNVGLNLFQIPQFFVWKNNEPCWRSGTWNSNTFIGIPGMSSAYQSRLDLVEGNVGSTYFTYNSVNNPALFYYTLNTSVFNWERRLEYDMVKS</sequence>
<keyword evidence="1" id="KW-0732">Signal</keyword>
<proteinExistence type="predicted"/>
<dbReference type="InterPro" id="IPR000858">
    <property type="entry name" value="S_locus_glycoprot_dom"/>
</dbReference>
<keyword evidence="3" id="KW-0325">Glycoprotein</keyword>
<dbReference type="Pfam" id="PF00954">
    <property type="entry name" value="S_locus_glycop"/>
    <property type="match status" value="1"/>
</dbReference>
<evidence type="ECO:0000256" key="3">
    <source>
        <dbReference type="ARBA" id="ARBA00023180"/>
    </source>
</evidence>
<evidence type="ECO:0000313" key="6">
    <source>
        <dbReference type="Proteomes" id="UP001630127"/>
    </source>
</evidence>
<feature type="non-terminal residue" evidence="5">
    <location>
        <position position="1"/>
    </location>
</feature>
<accession>A0ABD2ZV75</accession>
<gene>
    <name evidence="5" type="ORF">ACH5RR_016200</name>
</gene>
<keyword evidence="2" id="KW-1015">Disulfide bond</keyword>
<dbReference type="Proteomes" id="UP001630127">
    <property type="component" value="Unassembled WGS sequence"/>
</dbReference>
<name>A0ABD2ZV75_9GENT</name>
<dbReference type="InterPro" id="IPR001480">
    <property type="entry name" value="Bulb-type_lectin_dom"/>
</dbReference>
<reference evidence="5 6" key="1">
    <citation type="submission" date="2024-11" db="EMBL/GenBank/DDBJ databases">
        <title>A near-complete genome assembly of Cinchona calisaya.</title>
        <authorList>
            <person name="Lian D.C."/>
            <person name="Zhao X.W."/>
            <person name="Wei L."/>
        </authorList>
    </citation>
    <scope>NUCLEOTIDE SEQUENCE [LARGE SCALE GENOMIC DNA]</scope>
    <source>
        <tissue evidence="5">Nenye</tissue>
    </source>
</reference>
<organism evidence="5 6">
    <name type="scientific">Cinchona calisaya</name>
    <dbReference type="NCBI Taxonomy" id="153742"/>
    <lineage>
        <taxon>Eukaryota</taxon>
        <taxon>Viridiplantae</taxon>
        <taxon>Streptophyta</taxon>
        <taxon>Embryophyta</taxon>
        <taxon>Tracheophyta</taxon>
        <taxon>Spermatophyta</taxon>
        <taxon>Magnoliopsida</taxon>
        <taxon>eudicotyledons</taxon>
        <taxon>Gunneridae</taxon>
        <taxon>Pentapetalae</taxon>
        <taxon>asterids</taxon>
        <taxon>lamiids</taxon>
        <taxon>Gentianales</taxon>
        <taxon>Rubiaceae</taxon>
        <taxon>Cinchonoideae</taxon>
        <taxon>Cinchoneae</taxon>
        <taxon>Cinchona</taxon>
    </lineage>
</organism>
<evidence type="ECO:0000256" key="2">
    <source>
        <dbReference type="ARBA" id="ARBA00023157"/>
    </source>
</evidence>
<keyword evidence="6" id="KW-1185">Reference proteome</keyword>
<feature type="domain" description="Bulb-type lectin" evidence="4">
    <location>
        <begin position="1"/>
        <end position="119"/>
    </location>
</feature>
<dbReference type="CDD" id="cd00028">
    <property type="entry name" value="B_lectin"/>
    <property type="match status" value="1"/>
</dbReference>
<protein>
    <recommendedName>
        <fullName evidence="4">Bulb-type lectin domain-containing protein</fullName>
    </recommendedName>
</protein>
<dbReference type="SUPFAM" id="SSF51110">
    <property type="entry name" value="alpha-D-mannose-specific plant lectins"/>
    <property type="match status" value="1"/>
</dbReference>
<dbReference type="AlphaFoldDB" id="A0ABD2ZV75"/>
<evidence type="ECO:0000256" key="1">
    <source>
        <dbReference type="ARBA" id="ARBA00022729"/>
    </source>
</evidence>
<dbReference type="PANTHER" id="PTHR32444">
    <property type="entry name" value="BULB-TYPE LECTIN DOMAIN-CONTAINING PROTEIN"/>
    <property type="match status" value="1"/>
</dbReference>